<dbReference type="EMBL" id="CP121106">
    <property type="protein sequence ID" value="WFL78279.1"/>
    <property type="molecule type" value="Genomic_DNA"/>
</dbReference>
<keyword evidence="2" id="KW-1185">Reference proteome</keyword>
<evidence type="ECO:0000313" key="2">
    <source>
        <dbReference type="Proteomes" id="UP001215827"/>
    </source>
</evidence>
<dbReference type="Proteomes" id="UP001215827">
    <property type="component" value="Chromosome"/>
</dbReference>
<proteinExistence type="predicted"/>
<dbReference type="Pfam" id="PF10670">
    <property type="entry name" value="DUF4198"/>
    <property type="match status" value="1"/>
</dbReference>
<organism evidence="1 2">
    <name type="scientific">Altererythrobacter arenosus</name>
    <dbReference type="NCBI Taxonomy" id="3032592"/>
    <lineage>
        <taxon>Bacteria</taxon>
        <taxon>Pseudomonadati</taxon>
        <taxon>Pseudomonadota</taxon>
        <taxon>Alphaproteobacteria</taxon>
        <taxon>Sphingomonadales</taxon>
        <taxon>Erythrobacteraceae</taxon>
        <taxon>Altererythrobacter</taxon>
    </lineage>
</organism>
<name>A0ABY8FTD6_9SPHN</name>
<accession>A0ABY8FTD6</accession>
<evidence type="ECO:0000313" key="1">
    <source>
        <dbReference type="EMBL" id="WFL78279.1"/>
    </source>
</evidence>
<sequence length="306" mass="33171">MTAQLHHLGKPSMRFTQSILGILLATGLLGATSSSAHDGWLELSNAEPKSDDAVEVTLQIGHGSERRTVDLTPLPIWVRRAVVVAPSPSSGASKTHEIEADKGFDLALNESGTHVMALTTFAFTNEMSPKAFNEYLRQQGLAASIEDRETRGLLDEVGREIYHRTAKLILAGDSAGESDIATTPLGLNLEIVPQCIPMAGGCERLLPVQLLFNGRPLDGARVILNDLASNDWPTAASKTDSHGIAHLELPHEGNWMISTIWSWPIKNDERGDYETIFSSLVLSKRNSMGSDLAKTPSEESSSEQTH</sequence>
<dbReference type="InterPro" id="IPR019613">
    <property type="entry name" value="DUF4198"/>
</dbReference>
<gene>
    <name evidence="1" type="ORF">P7228_04230</name>
</gene>
<protein>
    <submittedName>
        <fullName evidence="1">DUF4198 domain-containing protein</fullName>
    </submittedName>
</protein>
<dbReference type="RefSeq" id="WP_278016969.1">
    <property type="nucleotide sequence ID" value="NZ_CP121106.1"/>
</dbReference>
<reference evidence="1 2" key="1">
    <citation type="submission" date="2023-03" db="EMBL/GenBank/DDBJ databases">
        <title>Altererythrobacter sp. CAU 1644 isolated from sand.</title>
        <authorList>
            <person name="Kim W."/>
        </authorList>
    </citation>
    <scope>NUCLEOTIDE SEQUENCE [LARGE SCALE GENOMIC DNA]</scope>
    <source>
        <strain evidence="1 2">CAU 1644</strain>
    </source>
</reference>